<dbReference type="RefSeq" id="WP_078697695.1">
    <property type="nucleotide sequence ID" value="NZ_FUYH01000035.1"/>
</dbReference>
<sequence>MGLPEVRIEFIEKAVSAVQRSSRGIVALILKDDTKPAGEVIYNSINEVVSSDWTAENKDYIEKTFLGVPSKVIIERIATTATDYNAALSVLKNKRWNYLAIPNIASGDVLNIATWIKSCRDNDKKTFKAVLPNIAADHEGIINFCTDNIKVGAKTYLASEYTCRIAGILAGLPFTRSSTYYVLSEVEAITESDDPDEDIDSGKLILINDGEKIKIARGVNSLTTTTSTKGEDFKKIRIIEAMDLVRDDIRDTFENDYAGKYVNKYDNKIIFLAAVNSYFKELVKENILDPSGDNIAEINIQAQRDYLQSKGVDISKLSEQQIKEYNTGSKLFIRAQVKFLDAMEDLYFEIYI</sequence>
<reference evidence="5" key="1">
    <citation type="submission" date="2017-02" db="EMBL/GenBank/DDBJ databases">
        <authorList>
            <person name="Varghese N."/>
            <person name="Submissions S."/>
        </authorList>
    </citation>
    <scope>NUCLEOTIDE SEQUENCE [LARGE SCALE GENOMIC DNA]</scope>
    <source>
        <strain evidence="5">USBA 833</strain>
    </source>
</reference>
<evidence type="ECO:0000313" key="5">
    <source>
        <dbReference type="Proteomes" id="UP000190105"/>
    </source>
</evidence>
<evidence type="ECO:0000256" key="1">
    <source>
        <dbReference type="ARBA" id="ARBA00008005"/>
    </source>
</evidence>
<accession>A0A1T4YCC4</accession>
<dbReference type="Pfam" id="PF04984">
    <property type="entry name" value="Phage_sheath_1"/>
    <property type="match status" value="1"/>
</dbReference>
<evidence type="ECO:0000259" key="2">
    <source>
        <dbReference type="Pfam" id="PF04984"/>
    </source>
</evidence>
<keyword evidence="5" id="KW-1185">Reference proteome</keyword>
<dbReference type="EMBL" id="FUYH01000035">
    <property type="protein sequence ID" value="SKA99343.1"/>
    <property type="molecule type" value="Genomic_DNA"/>
</dbReference>
<dbReference type="OrthoDB" id="89060at2"/>
<dbReference type="InterPro" id="IPR020287">
    <property type="entry name" value="Tail_sheath_C"/>
</dbReference>
<dbReference type="Gene3D" id="3.40.50.11790">
    <property type="match status" value="1"/>
</dbReference>
<protein>
    <submittedName>
        <fullName evidence="4">Phage tail sheath protein</fullName>
    </submittedName>
</protein>
<comment type="similarity">
    <text evidence="1">Belongs to the myoviridae tail sheath protein family.</text>
</comment>
<dbReference type="Proteomes" id="UP000190105">
    <property type="component" value="Unassembled WGS sequence"/>
</dbReference>
<organism evidence="4 5">
    <name type="scientific">Caloramator quimbayensis</name>
    <dbReference type="NCBI Taxonomy" id="1147123"/>
    <lineage>
        <taxon>Bacteria</taxon>
        <taxon>Bacillati</taxon>
        <taxon>Bacillota</taxon>
        <taxon>Clostridia</taxon>
        <taxon>Eubacteriales</taxon>
        <taxon>Clostridiaceae</taxon>
        <taxon>Caloramator</taxon>
    </lineage>
</organism>
<dbReference type="AlphaFoldDB" id="A0A1T4YCC4"/>
<dbReference type="STRING" id="1147123.SAMN05443428_13516"/>
<evidence type="ECO:0000259" key="3">
    <source>
        <dbReference type="Pfam" id="PF17482"/>
    </source>
</evidence>
<name>A0A1T4YCC4_9CLOT</name>
<proteinExistence type="inferred from homology"/>
<dbReference type="Gene3D" id="3.30.1370.220">
    <property type="match status" value="1"/>
</dbReference>
<feature type="domain" description="Tail sheath protein C-terminal" evidence="3">
    <location>
        <begin position="228"/>
        <end position="352"/>
    </location>
</feature>
<gene>
    <name evidence="4" type="ORF">SAMN05443428_13516</name>
</gene>
<feature type="domain" description="Tail sheath protein subtilisin-like" evidence="2">
    <location>
        <begin position="80"/>
        <end position="220"/>
    </location>
</feature>
<dbReference type="Pfam" id="PF17482">
    <property type="entry name" value="Phage_sheath_1C"/>
    <property type="match status" value="1"/>
</dbReference>
<dbReference type="InterPro" id="IPR035089">
    <property type="entry name" value="Phage_sheath_subtilisin"/>
</dbReference>
<evidence type="ECO:0000313" key="4">
    <source>
        <dbReference type="EMBL" id="SKA99343.1"/>
    </source>
</evidence>